<protein>
    <submittedName>
        <fullName evidence="2">Uncharacterized protein</fullName>
    </submittedName>
</protein>
<name>A0A6C0CZC5_9ZZZZ</name>
<sequence>MNRGEDRQDDQEDDIRSPDQIRQDTLLPSSFPSSRDGRVANRHQNAHNHPHRDIDEEEVMLRLAMEVSQREYEENEHRQRLAQQYRQEFRMVFQRLHQYSQHDPIAKRVYEILGILQEGKVVPLSVWTSDSEITKENVRSWIQRHIKSPTYSSLSKLVEDPELSYLWG</sequence>
<evidence type="ECO:0000313" key="2">
    <source>
        <dbReference type="EMBL" id="QHT10176.1"/>
    </source>
</evidence>
<dbReference type="AlphaFoldDB" id="A0A6C0CZC5"/>
<reference evidence="2" key="1">
    <citation type="journal article" date="2020" name="Nature">
        <title>Giant virus diversity and host interactions through global metagenomics.</title>
        <authorList>
            <person name="Schulz F."/>
            <person name="Roux S."/>
            <person name="Paez-Espino D."/>
            <person name="Jungbluth S."/>
            <person name="Walsh D.A."/>
            <person name="Denef V.J."/>
            <person name="McMahon K.D."/>
            <person name="Konstantinidis K.T."/>
            <person name="Eloe-Fadrosh E.A."/>
            <person name="Kyrpides N.C."/>
            <person name="Woyke T."/>
        </authorList>
    </citation>
    <scope>NUCLEOTIDE SEQUENCE</scope>
    <source>
        <strain evidence="2">GVMAG-M-3300023174-104</strain>
    </source>
</reference>
<accession>A0A6C0CZC5</accession>
<proteinExistence type="predicted"/>
<dbReference type="InterPro" id="IPR003903">
    <property type="entry name" value="UIM_dom"/>
</dbReference>
<organism evidence="2">
    <name type="scientific">viral metagenome</name>
    <dbReference type="NCBI Taxonomy" id="1070528"/>
    <lineage>
        <taxon>unclassified sequences</taxon>
        <taxon>metagenomes</taxon>
        <taxon>organismal metagenomes</taxon>
    </lineage>
</organism>
<feature type="compositionally biased region" description="Basic residues" evidence="1">
    <location>
        <begin position="40"/>
        <end position="50"/>
    </location>
</feature>
<dbReference type="EMBL" id="MN739518">
    <property type="protein sequence ID" value="QHT10176.1"/>
    <property type="molecule type" value="Genomic_DNA"/>
</dbReference>
<evidence type="ECO:0000256" key="1">
    <source>
        <dbReference type="SAM" id="MobiDB-lite"/>
    </source>
</evidence>
<feature type="region of interest" description="Disordered" evidence="1">
    <location>
        <begin position="1"/>
        <end position="53"/>
    </location>
</feature>
<dbReference type="PROSITE" id="PS50330">
    <property type="entry name" value="UIM"/>
    <property type="match status" value="1"/>
</dbReference>